<keyword evidence="8" id="KW-0698">rRNA processing</keyword>
<keyword evidence="5 8" id="KW-0255">Endonuclease</keyword>
<dbReference type="SUPFAM" id="SSF54768">
    <property type="entry name" value="dsRNA-binding domain-like"/>
    <property type="match status" value="1"/>
</dbReference>
<dbReference type="InterPro" id="IPR036389">
    <property type="entry name" value="RNase_III_sf"/>
</dbReference>
<keyword evidence="4 8" id="KW-0540">Nuclease</keyword>
<dbReference type="Pfam" id="PF14622">
    <property type="entry name" value="Ribonucleas_3_3"/>
    <property type="match status" value="1"/>
</dbReference>
<reference evidence="9" key="3">
    <citation type="submission" date="2020-02" db="EMBL/GenBank/DDBJ databases">
        <authorList>
            <person name="Sarangi A.N."/>
            <person name="Ghosh S."/>
            <person name="Mukherjee M."/>
            <person name="Tripathy S."/>
        </authorList>
    </citation>
    <scope>NUCLEOTIDE SEQUENCE</scope>
    <source>
        <strain evidence="9">BDU141951</strain>
    </source>
</reference>
<dbReference type="GO" id="GO:0010468">
    <property type="term" value="P:regulation of gene expression"/>
    <property type="evidence" value="ECO:0007669"/>
    <property type="project" value="TreeGrafter"/>
</dbReference>
<evidence type="ECO:0000256" key="7">
    <source>
        <dbReference type="ARBA" id="ARBA00022884"/>
    </source>
</evidence>
<evidence type="ECO:0000256" key="2">
    <source>
        <dbReference type="ARBA" id="ARBA00010183"/>
    </source>
</evidence>
<keyword evidence="8" id="KW-0460">Magnesium</keyword>
<evidence type="ECO:0000256" key="5">
    <source>
        <dbReference type="ARBA" id="ARBA00022759"/>
    </source>
</evidence>
<dbReference type="Pfam" id="PF00035">
    <property type="entry name" value="dsrm"/>
    <property type="match status" value="1"/>
</dbReference>
<dbReference type="GO" id="GO:0046872">
    <property type="term" value="F:metal ion binding"/>
    <property type="evidence" value="ECO:0007669"/>
    <property type="project" value="UniProtKB-KW"/>
</dbReference>
<feature type="active site" evidence="8">
    <location>
        <position position="124"/>
    </location>
</feature>
<dbReference type="GO" id="GO:0005737">
    <property type="term" value="C:cytoplasm"/>
    <property type="evidence" value="ECO:0007669"/>
    <property type="project" value="UniProtKB-SubCell"/>
</dbReference>
<comment type="function">
    <text evidence="8">Digests double-stranded RNA. Involved in the processing of primary rRNA transcript to yield the immediate precursors to the large and small rRNAs (23S and 16S). Processes some mRNAs, and tRNAs when they are encoded in the rRNA operon. Processes pre-crRNA and tracrRNA of type II CRISPR loci if present in the organism.</text>
</comment>
<protein>
    <recommendedName>
        <fullName evidence="8">Ribonuclease 3</fullName>
        <ecNumber evidence="8">3.1.26.3</ecNumber>
    </recommendedName>
    <alternativeName>
        <fullName evidence="8">Ribonuclease III</fullName>
        <shortName evidence="8">RNase III</shortName>
    </alternativeName>
</protein>
<evidence type="ECO:0000256" key="1">
    <source>
        <dbReference type="ARBA" id="ARBA00000109"/>
    </source>
</evidence>
<dbReference type="InterPro" id="IPR011907">
    <property type="entry name" value="RNase_III"/>
</dbReference>
<reference evidence="9" key="1">
    <citation type="submission" date="2014-11" db="EMBL/GenBank/DDBJ databases">
        <authorList>
            <person name="Malar M.C."/>
            <person name="Sen D."/>
            <person name="Tripathy S."/>
        </authorList>
    </citation>
    <scope>NUCLEOTIDE SEQUENCE</scope>
    <source>
        <strain evidence="9">BDU141951</strain>
    </source>
</reference>
<dbReference type="GO" id="GO:0008033">
    <property type="term" value="P:tRNA processing"/>
    <property type="evidence" value="ECO:0007669"/>
    <property type="project" value="UniProtKB-KW"/>
</dbReference>
<dbReference type="Gene3D" id="3.30.160.20">
    <property type="match status" value="1"/>
</dbReference>
<dbReference type="EMBL" id="JTHE02000003">
    <property type="protein sequence ID" value="NEV66479.1"/>
    <property type="molecule type" value="Genomic_DNA"/>
</dbReference>
<feature type="active site" evidence="8">
    <location>
        <position position="53"/>
    </location>
</feature>
<keyword evidence="8" id="KW-0479">Metal-binding</keyword>
<dbReference type="SMR" id="A0A0C1Y0X4"/>
<dbReference type="PANTHER" id="PTHR11207:SF0">
    <property type="entry name" value="RIBONUCLEASE 3"/>
    <property type="match status" value="1"/>
</dbReference>
<keyword evidence="7 8" id="KW-0694">RNA-binding</keyword>
<gene>
    <name evidence="8 9" type="primary">rnc</name>
    <name evidence="9" type="ORF">QQ91_005065</name>
</gene>
<dbReference type="SMART" id="SM00535">
    <property type="entry name" value="RIBOc"/>
    <property type="match status" value="1"/>
</dbReference>
<dbReference type="GO" id="GO:0019843">
    <property type="term" value="F:rRNA binding"/>
    <property type="evidence" value="ECO:0007669"/>
    <property type="project" value="UniProtKB-KW"/>
</dbReference>
<dbReference type="GO" id="GO:0006364">
    <property type="term" value="P:rRNA processing"/>
    <property type="evidence" value="ECO:0007669"/>
    <property type="project" value="UniProtKB-UniRule"/>
</dbReference>
<dbReference type="GO" id="GO:0004525">
    <property type="term" value="F:ribonuclease III activity"/>
    <property type="evidence" value="ECO:0007669"/>
    <property type="project" value="UniProtKB-UniRule"/>
</dbReference>
<reference evidence="9" key="2">
    <citation type="journal article" date="2015" name="Genome Announc.">
        <title>Draft Genome Sequence of Filamentous Marine Cyanobacterium Lyngbya confervoides Strain BDU141951.</title>
        <authorList>
            <person name="Chandrababunaidu M.M."/>
            <person name="Sen D."/>
            <person name="Tripathy S."/>
        </authorList>
    </citation>
    <scope>NUCLEOTIDE SEQUENCE</scope>
    <source>
        <strain evidence="9">BDU141951</strain>
    </source>
</reference>
<dbReference type="PROSITE" id="PS50137">
    <property type="entry name" value="DS_RBD"/>
    <property type="match status" value="1"/>
</dbReference>
<evidence type="ECO:0000256" key="3">
    <source>
        <dbReference type="ARBA" id="ARBA00022664"/>
    </source>
</evidence>
<comment type="subunit">
    <text evidence="8">Homodimer.</text>
</comment>
<feature type="binding site" evidence="8">
    <location>
        <position position="124"/>
    </location>
    <ligand>
        <name>Mg(2+)</name>
        <dbReference type="ChEBI" id="CHEBI:18420"/>
    </ligand>
</feature>
<evidence type="ECO:0000313" key="9">
    <source>
        <dbReference type="EMBL" id="NEV66479.1"/>
    </source>
</evidence>
<dbReference type="InterPro" id="IPR014720">
    <property type="entry name" value="dsRBD_dom"/>
</dbReference>
<feature type="binding site" evidence="8">
    <location>
        <position position="121"/>
    </location>
    <ligand>
        <name>Mg(2+)</name>
        <dbReference type="ChEBI" id="CHEBI:18420"/>
    </ligand>
</feature>
<comment type="catalytic activity">
    <reaction evidence="1 8">
        <text>Endonucleolytic cleavage to 5'-phosphomonoester.</text>
        <dbReference type="EC" id="3.1.26.3"/>
    </reaction>
</comment>
<dbReference type="SUPFAM" id="SSF69065">
    <property type="entry name" value="RNase III domain-like"/>
    <property type="match status" value="1"/>
</dbReference>
<dbReference type="AlphaFoldDB" id="A0A0C1Y0X4"/>
<keyword evidence="8" id="KW-0699">rRNA-binding</keyword>
<evidence type="ECO:0000256" key="6">
    <source>
        <dbReference type="ARBA" id="ARBA00022801"/>
    </source>
</evidence>
<dbReference type="Gene3D" id="1.10.1520.10">
    <property type="entry name" value="Ribonuclease III domain"/>
    <property type="match status" value="1"/>
</dbReference>
<proteinExistence type="inferred from homology"/>
<keyword evidence="8" id="KW-0963">Cytoplasm</keyword>
<keyword evidence="6 8" id="KW-0378">Hydrolase</keyword>
<dbReference type="SMART" id="SM00358">
    <property type="entry name" value="DSRM"/>
    <property type="match status" value="1"/>
</dbReference>
<name>A0A0C1Y0X4_9CYAN</name>
<dbReference type="PROSITE" id="PS50142">
    <property type="entry name" value="RNASE_3_2"/>
    <property type="match status" value="1"/>
</dbReference>
<keyword evidence="8" id="KW-0819">tRNA processing</keyword>
<dbReference type="CDD" id="cd10845">
    <property type="entry name" value="DSRM_RNAse_III_family"/>
    <property type="match status" value="1"/>
</dbReference>
<dbReference type="NCBIfam" id="TIGR02191">
    <property type="entry name" value="RNaseIII"/>
    <property type="match status" value="1"/>
</dbReference>
<accession>A0A0C1Y0X4</accession>
<evidence type="ECO:0000256" key="4">
    <source>
        <dbReference type="ARBA" id="ARBA00022722"/>
    </source>
</evidence>
<dbReference type="InterPro" id="IPR000999">
    <property type="entry name" value="RNase_III_dom"/>
</dbReference>
<dbReference type="PANTHER" id="PTHR11207">
    <property type="entry name" value="RIBONUCLEASE III"/>
    <property type="match status" value="1"/>
</dbReference>
<feature type="binding site" evidence="8">
    <location>
        <position position="49"/>
    </location>
    <ligand>
        <name>Mg(2+)</name>
        <dbReference type="ChEBI" id="CHEBI:18420"/>
    </ligand>
</feature>
<comment type="subcellular location">
    <subcellularLocation>
        <location evidence="8">Cytoplasm</location>
    </subcellularLocation>
</comment>
<dbReference type="GO" id="GO:0003725">
    <property type="term" value="F:double-stranded RNA binding"/>
    <property type="evidence" value="ECO:0007669"/>
    <property type="project" value="TreeGrafter"/>
</dbReference>
<dbReference type="GO" id="GO:0006397">
    <property type="term" value="P:mRNA processing"/>
    <property type="evidence" value="ECO:0007669"/>
    <property type="project" value="UniProtKB-UniRule"/>
</dbReference>
<comment type="similarity">
    <text evidence="2">Belongs to the ribonuclease III family.</text>
</comment>
<comment type="caution">
    <text evidence="9">The sequence shown here is derived from an EMBL/GenBank/DDBJ whole genome shotgun (WGS) entry which is preliminary data.</text>
</comment>
<organism evidence="9">
    <name type="scientific">Lyngbya confervoides BDU141951</name>
    <dbReference type="NCBI Taxonomy" id="1574623"/>
    <lineage>
        <taxon>Bacteria</taxon>
        <taxon>Bacillati</taxon>
        <taxon>Cyanobacteriota</taxon>
        <taxon>Cyanophyceae</taxon>
        <taxon>Oscillatoriophycideae</taxon>
        <taxon>Oscillatoriales</taxon>
        <taxon>Microcoleaceae</taxon>
        <taxon>Lyngbya</taxon>
    </lineage>
</organism>
<dbReference type="CDD" id="cd00593">
    <property type="entry name" value="RIBOc"/>
    <property type="match status" value="1"/>
</dbReference>
<sequence length="239" mass="26356">MSEPLPPPPSLKRCVEKLGLPPELGNWDLLDQALIHASASVDRNNEQLEFFGDSVLRLAAAEFLMEQYPQATVGELTRVRSHLVSDQTLTEIAEKIGIEQFLQMSSAAAGDRAARPRRLADAIEALLAVLYLSRGNLQLVRPWLDPHLAEVAQQLMANPALRNPKTALQELTQKHYKTLPDYQTEEISVQYGDPQRFRAEVRLGDRYLGSGVGASRKEAEKAAASEGYQALLASIAAET</sequence>
<keyword evidence="3 8" id="KW-0507">mRNA processing</keyword>
<evidence type="ECO:0000256" key="8">
    <source>
        <dbReference type="HAMAP-Rule" id="MF_00104"/>
    </source>
</evidence>
<dbReference type="EC" id="3.1.26.3" evidence="8"/>
<dbReference type="HAMAP" id="MF_00104">
    <property type="entry name" value="RNase_III"/>
    <property type="match status" value="1"/>
</dbReference>
<comment type="cofactor">
    <cofactor evidence="8">
        <name>Mg(2+)</name>
        <dbReference type="ChEBI" id="CHEBI:18420"/>
    </cofactor>
</comment>